<dbReference type="GO" id="GO:0042802">
    <property type="term" value="F:identical protein binding"/>
    <property type="evidence" value="ECO:0007669"/>
    <property type="project" value="InterPro"/>
</dbReference>
<dbReference type="Pfam" id="PF13432">
    <property type="entry name" value="TPR_16"/>
    <property type="match status" value="2"/>
</dbReference>
<dbReference type="Pfam" id="PF13181">
    <property type="entry name" value="TPR_8"/>
    <property type="match status" value="2"/>
</dbReference>
<accession>A0AAC8W5Q6</accession>
<evidence type="ECO:0000313" key="6">
    <source>
        <dbReference type="Proteomes" id="UP000069935"/>
    </source>
</evidence>
<dbReference type="InterPro" id="IPR019734">
    <property type="entry name" value="TPR_rpt"/>
</dbReference>
<keyword evidence="1" id="KW-0677">Repeat</keyword>
<evidence type="ECO:0000256" key="4">
    <source>
        <dbReference type="SAM" id="MobiDB-lite"/>
    </source>
</evidence>
<dbReference type="SUPFAM" id="SSF48452">
    <property type="entry name" value="TPR-like"/>
    <property type="match status" value="2"/>
</dbReference>
<dbReference type="InterPro" id="IPR051012">
    <property type="entry name" value="CellSynth/LPSAsmb/PSIAsmb"/>
</dbReference>
<reference evidence="6" key="1">
    <citation type="submission" date="2015-08" db="EMBL/GenBank/DDBJ databases">
        <title>Complete Genome Sequence of Azospirillum thiophilum BV-S.</title>
        <authorList>
            <person name="Fomenkov A."/>
            <person name="Vincze T."/>
            <person name="Grabovich M."/>
            <person name="Dubinina G."/>
            <person name="Orlova M."/>
            <person name="Belousova E."/>
            <person name="Roberts R.J."/>
        </authorList>
    </citation>
    <scope>NUCLEOTIDE SEQUENCE [LARGE SCALE GENOMIC DNA]</scope>
    <source>
        <strain evidence="6">BV-S</strain>
    </source>
</reference>
<dbReference type="Pfam" id="PF07721">
    <property type="entry name" value="TPR_4"/>
    <property type="match status" value="2"/>
</dbReference>
<protein>
    <recommendedName>
        <fullName evidence="7">Tetratricopeptide repeat protein</fullName>
    </recommendedName>
</protein>
<evidence type="ECO:0000256" key="2">
    <source>
        <dbReference type="ARBA" id="ARBA00022803"/>
    </source>
</evidence>
<organism evidence="5 6">
    <name type="scientific">Azospirillum thiophilum</name>
    <dbReference type="NCBI Taxonomy" id="528244"/>
    <lineage>
        <taxon>Bacteria</taxon>
        <taxon>Pseudomonadati</taxon>
        <taxon>Pseudomonadota</taxon>
        <taxon>Alphaproteobacteria</taxon>
        <taxon>Rhodospirillales</taxon>
        <taxon>Azospirillaceae</taxon>
        <taxon>Azospirillum</taxon>
    </lineage>
</organism>
<feature type="repeat" description="TPR" evidence="3">
    <location>
        <begin position="150"/>
        <end position="183"/>
    </location>
</feature>
<name>A0AAC8W5Q6_9PROT</name>
<keyword evidence="6" id="KW-1185">Reference proteome</keyword>
<evidence type="ECO:0000256" key="1">
    <source>
        <dbReference type="ARBA" id="ARBA00022737"/>
    </source>
</evidence>
<dbReference type="PANTHER" id="PTHR45586">
    <property type="entry name" value="TPR REPEAT-CONTAINING PROTEIN PA4667"/>
    <property type="match status" value="1"/>
</dbReference>
<dbReference type="RefSeq" id="WP_045585479.1">
    <property type="nucleotide sequence ID" value="NZ_LAEL01000006.1"/>
</dbReference>
<dbReference type="SMART" id="SM00028">
    <property type="entry name" value="TPR"/>
    <property type="match status" value="4"/>
</dbReference>
<dbReference type="Proteomes" id="UP000069935">
    <property type="component" value="Chromosome 7"/>
</dbReference>
<keyword evidence="2 3" id="KW-0802">TPR repeat</keyword>
<dbReference type="PROSITE" id="PS50005">
    <property type="entry name" value="TPR"/>
    <property type="match status" value="1"/>
</dbReference>
<dbReference type="EMBL" id="CP012407">
    <property type="protein sequence ID" value="ALG75583.1"/>
    <property type="molecule type" value="Genomic_DNA"/>
</dbReference>
<evidence type="ECO:0000256" key="3">
    <source>
        <dbReference type="PROSITE-ProRule" id="PRU00339"/>
    </source>
</evidence>
<dbReference type="PANTHER" id="PTHR45586:SF1">
    <property type="entry name" value="LIPOPOLYSACCHARIDE ASSEMBLY PROTEIN B"/>
    <property type="match status" value="1"/>
</dbReference>
<evidence type="ECO:0008006" key="7">
    <source>
        <dbReference type="Google" id="ProtNLM"/>
    </source>
</evidence>
<dbReference type="InterPro" id="IPR011717">
    <property type="entry name" value="TPR-4"/>
</dbReference>
<dbReference type="Gene3D" id="1.25.40.10">
    <property type="entry name" value="Tetratricopeptide repeat domain"/>
    <property type="match status" value="3"/>
</dbReference>
<evidence type="ECO:0000313" key="5">
    <source>
        <dbReference type="EMBL" id="ALG75583.1"/>
    </source>
</evidence>
<reference evidence="5 6" key="2">
    <citation type="journal article" date="2016" name="Genome Announc.">
        <title>Complete Genome Sequence of a Strain of Azospirillum thiophilum Isolated from a Sulfide Spring.</title>
        <authorList>
            <person name="Fomenkov A."/>
            <person name="Vincze T."/>
            <person name="Grabovich M."/>
            <person name="Anton B.P."/>
            <person name="Dubinina G."/>
            <person name="Orlova M."/>
            <person name="Belousova E."/>
            <person name="Roberts R.J."/>
        </authorList>
    </citation>
    <scope>NUCLEOTIDE SEQUENCE [LARGE SCALE GENOMIC DNA]</scope>
    <source>
        <strain evidence="5 6">BV-S</strain>
    </source>
</reference>
<dbReference type="InterPro" id="IPR011990">
    <property type="entry name" value="TPR-like_helical_dom_sf"/>
</dbReference>
<proteinExistence type="predicted"/>
<feature type="region of interest" description="Disordered" evidence="4">
    <location>
        <begin position="1"/>
        <end position="28"/>
    </location>
</feature>
<dbReference type="KEGG" id="ati:AL072_32125"/>
<gene>
    <name evidence="5" type="ORF">AL072_32125</name>
</gene>
<dbReference type="AlphaFoldDB" id="A0AAC8W5Q6"/>
<sequence length="406" mass="44824">MKVGAMQAGQWAPTTDAQGAEGALPDDRSLDRWRQRIRETTFGNYHLCMGLAIEAQGEPQAAEAHYRAALHNDPGCSAAFMRLQGLLEHQGRSAEAQAIAAQAVAINPAYLAEAELELARIYLDLSDIAACEAQLKSYLGRPGAVPLPAAALLQRIGELHATHGRLEEAKRYTTQAIALAPDLVRHSLTLARKLVEDMRIDEAAAALDFYLKQNPGHAMAWHFAAIAAQMQDRLEDAIAASRESLRLLPQMPPKVLLGLSLLATGRLEDAEATLRKATAESGNQSWVTAILQWCLIAMNRLDAAAAIPVTTERDRSNMAILHLRAGRKEEAVRVLSQISDSDVISWHRIWIHVNRCHVYLETGRLSEAEEAMRAAVSMSPQVTRFYIRCRPWVADQLMAVERKITR</sequence>